<gene>
    <name evidence="3" type="ORF">A1O1_01881</name>
</gene>
<feature type="region of interest" description="Disordered" evidence="1">
    <location>
        <begin position="82"/>
        <end position="107"/>
    </location>
</feature>
<evidence type="ECO:0000256" key="1">
    <source>
        <dbReference type="SAM" id="MobiDB-lite"/>
    </source>
</evidence>
<organism evidence="3 4">
    <name type="scientific">Capronia coronata CBS 617.96</name>
    <dbReference type="NCBI Taxonomy" id="1182541"/>
    <lineage>
        <taxon>Eukaryota</taxon>
        <taxon>Fungi</taxon>
        <taxon>Dikarya</taxon>
        <taxon>Ascomycota</taxon>
        <taxon>Pezizomycotina</taxon>
        <taxon>Eurotiomycetes</taxon>
        <taxon>Chaetothyriomycetidae</taxon>
        <taxon>Chaetothyriales</taxon>
        <taxon>Herpotrichiellaceae</taxon>
        <taxon>Capronia</taxon>
    </lineage>
</organism>
<name>W9ZG65_9EURO</name>
<comment type="caution">
    <text evidence="3">The sequence shown here is derived from an EMBL/GenBank/DDBJ whole genome shotgun (WGS) entry which is preliminary data.</text>
</comment>
<evidence type="ECO:0000313" key="3">
    <source>
        <dbReference type="EMBL" id="EXJ93489.1"/>
    </source>
</evidence>
<dbReference type="HOGENOM" id="CLU_834187_0_0_1"/>
<dbReference type="EMBL" id="AMWN01000002">
    <property type="protein sequence ID" value="EXJ93489.1"/>
    <property type="molecule type" value="Genomic_DNA"/>
</dbReference>
<dbReference type="SUPFAM" id="SSF54695">
    <property type="entry name" value="POZ domain"/>
    <property type="match status" value="1"/>
</dbReference>
<protein>
    <recommendedName>
        <fullName evidence="2">BTB domain-containing protein</fullName>
    </recommendedName>
</protein>
<reference evidence="3 4" key="1">
    <citation type="submission" date="2013-03" db="EMBL/GenBank/DDBJ databases">
        <title>The Genome Sequence of Capronia coronata CBS 617.96.</title>
        <authorList>
            <consortium name="The Broad Institute Genomics Platform"/>
            <person name="Cuomo C."/>
            <person name="de Hoog S."/>
            <person name="Gorbushina A."/>
            <person name="Walker B."/>
            <person name="Young S.K."/>
            <person name="Zeng Q."/>
            <person name="Gargeya S."/>
            <person name="Fitzgerald M."/>
            <person name="Haas B."/>
            <person name="Abouelleil A."/>
            <person name="Allen A.W."/>
            <person name="Alvarado L."/>
            <person name="Arachchi H.M."/>
            <person name="Berlin A.M."/>
            <person name="Chapman S.B."/>
            <person name="Gainer-Dewar J."/>
            <person name="Goldberg J."/>
            <person name="Griggs A."/>
            <person name="Gujja S."/>
            <person name="Hansen M."/>
            <person name="Howarth C."/>
            <person name="Imamovic A."/>
            <person name="Ireland A."/>
            <person name="Larimer J."/>
            <person name="McCowan C."/>
            <person name="Murphy C."/>
            <person name="Pearson M."/>
            <person name="Poon T.W."/>
            <person name="Priest M."/>
            <person name="Roberts A."/>
            <person name="Saif S."/>
            <person name="Shea T."/>
            <person name="Sisk P."/>
            <person name="Sykes S."/>
            <person name="Wortman J."/>
            <person name="Nusbaum C."/>
            <person name="Birren B."/>
        </authorList>
    </citation>
    <scope>NUCLEOTIDE SEQUENCE [LARGE SCALE GENOMIC DNA]</scope>
    <source>
        <strain evidence="3 4">CBS 617.96</strain>
    </source>
</reference>
<proteinExistence type="predicted"/>
<feature type="domain" description="BTB" evidence="2">
    <location>
        <begin position="145"/>
        <end position="230"/>
    </location>
</feature>
<keyword evidence="4" id="KW-1185">Reference proteome</keyword>
<dbReference type="AlphaFoldDB" id="W9ZG65"/>
<evidence type="ECO:0000313" key="4">
    <source>
        <dbReference type="Proteomes" id="UP000019484"/>
    </source>
</evidence>
<dbReference type="Pfam" id="PF00651">
    <property type="entry name" value="BTB"/>
    <property type="match status" value="1"/>
</dbReference>
<dbReference type="InterPro" id="IPR000210">
    <property type="entry name" value="BTB/POZ_dom"/>
</dbReference>
<dbReference type="RefSeq" id="XP_007720983.1">
    <property type="nucleotide sequence ID" value="XM_007722793.1"/>
</dbReference>
<dbReference type="Gene3D" id="3.30.710.10">
    <property type="entry name" value="Potassium Channel Kv1.1, Chain A"/>
    <property type="match status" value="1"/>
</dbReference>
<dbReference type="Proteomes" id="UP000019484">
    <property type="component" value="Unassembled WGS sequence"/>
</dbReference>
<evidence type="ECO:0000259" key="2">
    <source>
        <dbReference type="Pfam" id="PF00651"/>
    </source>
</evidence>
<dbReference type="CDD" id="cd18186">
    <property type="entry name" value="BTB_POZ_ZBTB_KLHL-like"/>
    <property type="match status" value="1"/>
</dbReference>
<dbReference type="GeneID" id="19156782"/>
<accession>W9ZG65</accession>
<feature type="compositionally biased region" description="Acidic residues" evidence="1">
    <location>
        <begin position="87"/>
        <end position="106"/>
    </location>
</feature>
<dbReference type="InterPro" id="IPR011333">
    <property type="entry name" value="SKP1/BTB/POZ_sf"/>
</dbReference>
<sequence length="333" mass="37015">METAPKRVPTDDEVMAVIKETISKMAVSIKGAPLDNEITDAALTGVLSTLHRFYVAEPSVGTGAWSMNNNGTTIIARGADMANINDNGDDDSASSDDDSASGDDDSASTIVENDILNAEASTAAIAADMDHVDGATQNQYSGKPVLVMVRGTEFYVHAAIFAQVFPKMTHNPTIPLFIDNFPAEYFHFILKYMYTGNWHDLDFETLDDEEKIDTLFAFADEYSNTRLMAALLQVDKVNIMEDSNLEHVARVYKEGNPDRRFREFFKREFTKNLHHDFCVTQKHQRDKGCVRSDAGCPMFHVQLHLADCPGAFDDVTEALYNMWLIAMGGESEL</sequence>